<feature type="transmembrane region" description="Helical" evidence="1">
    <location>
        <begin position="41"/>
        <end position="61"/>
    </location>
</feature>
<feature type="transmembrane region" description="Helical" evidence="1">
    <location>
        <begin position="12"/>
        <end position="29"/>
    </location>
</feature>
<dbReference type="EMBL" id="NPKJ01000071">
    <property type="protein sequence ID" value="PAQ05597.1"/>
    <property type="molecule type" value="Genomic_DNA"/>
</dbReference>
<organism evidence="2 3">
    <name type="scientific">Mesorhizobium temperatum</name>
    <dbReference type="NCBI Taxonomy" id="241416"/>
    <lineage>
        <taxon>Bacteria</taxon>
        <taxon>Pseudomonadati</taxon>
        <taxon>Pseudomonadota</taxon>
        <taxon>Alphaproteobacteria</taxon>
        <taxon>Hyphomicrobiales</taxon>
        <taxon>Phyllobacteriaceae</taxon>
        <taxon>Mesorhizobium</taxon>
    </lineage>
</organism>
<evidence type="ECO:0000256" key="1">
    <source>
        <dbReference type="SAM" id="Phobius"/>
    </source>
</evidence>
<dbReference type="Proteomes" id="UP000216442">
    <property type="component" value="Unassembled WGS sequence"/>
</dbReference>
<reference evidence="2 3" key="1">
    <citation type="submission" date="2017-08" db="EMBL/GenBank/DDBJ databases">
        <title>Mesorhizobium wenxinae sp. nov., a novel rhizobial species isolated from root nodules of chickpea (Cicer arietinum L.).</title>
        <authorList>
            <person name="Zhang J."/>
        </authorList>
    </citation>
    <scope>NUCLEOTIDE SEQUENCE [LARGE SCALE GENOMIC DNA]</scope>
    <source>
        <strain evidence="2 3">SDW018</strain>
    </source>
</reference>
<gene>
    <name evidence="2" type="ORF">CIT26_29605</name>
</gene>
<evidence type="ECO:0008006" key="4">
    <source>
        <dbReference type="Google" id="ProtNLM"/>
    </source>
</evidence>
<accession>A0A271LCI0</accession>
<dbReference type="OrthoDB" id="9812298at2"/>
<keyword evidence="1" id="KW-0472">Membrane</keyword>
<keyword evidence="1" id="KW-0812">Transmembrane</keyword>
<dbReference type="AlphaFoldDB" id="A0A271LCI0"/>
<protein>
    <recommendedName>
        <fullName evidence="4">DUF423 domain-containing protein</fullName>
    </recommendedName>
</protein>
<keyword evidence="1" id="KW-1133">Transmembrane helix</keyword>
<evidence type="ECO:0000313" key="2">
    <source>
        <dbReference type="EMBL" id="PAQ05597.1"/>
    </source>
</evidence>
<name>A0A271LCI0_9HYPH</name>
<sequence>MAGNAAGLQASVPSYVGGISLWAAALVMVSAPKTFALWMRLTAVVAAVLFIVSAGLILWGAPLLPTSAPLPAAGYPFLVLTFIGWIWTLLKSGR</sequence>
<keyword evidence="3" id="KW-1185">Reference proteome</keyword>
<proteinExistence type="predicted"/>
<comment type="caution">
    <text evidence="2">The sequence shown here is derived from an EMBL/GenBank/DDBJ whole genome shotgun (WGS) entry which is preliminary data.</text>
</comment>
<evidence type="ECO:0000313" key="3">
    <source>
        <dbReference type="Proteomes" id="UP000216442"/>
    </source>
</evidence>
<feature type="transmembrane region" description="Helical" evidence="1">
    <location>
        <begin position="73"/>
        <end position="90"/>
    </location>
</feature>